<dbReference type="EMBL" id="AGWJ02000002">
    <property type="protein sequence ID" value="EHO83686.1"/>
    <property type="molecule type" value="Genomic_DNA"/>
</dbReference>
<dbReference type="RefSeq" id="WP_008696094.1">
    <property type="nucleotide sequence ID" value="NZ_KE161007.1"/>
</dbReference>
<comment type="caution">
    <text evidence="1">The sequence shown here is derived from an EMBL/GenBank/DDBJ whole genome shotgun (WGS) entry which is preliminary data.</text>
</comment>
<dbReference type="PATRIC" id="fig|457404.5.peg.558"/>
<protein>
    <submittedName>
        <fullName evidence="1">Uncharacterized protein</fullName>
    </submittedName>
</protein>
<gene>
    <name evidence="1" type="ORF">HMPREF0402_00704</name>
</gene>
<sequence length="286" mass="33066">MENKFILKKKTEKNFTVINNEILQDEGISWEARGIACFLLSKPEDWEISVTALSNIHGGRDKIRKIFTELINAGYMYKSQDRSKKGKFSSNIIYLSDCKEYLVTEIISKEVLQPLPEKPSTVKPLTVKTTQLITDINKELNKQKTTTTKKSSSSNEYDFLNNIPISTATKLNIRKNIDGLTLENFYEIFSKTEKEFANGKIENFEAVLYKALKGEWTFTITEKIVSEEQLRNKARKICNYWIASPYSANEKIENFLKDTADLPIEIIEEYKNKLIKFLKENGELIE</sequence>
<proteinExistence type="predicted"/>
<dbReference type="HOGENOM" id="CLU_952344_0_0_0"/>
<accession>H1PQL1</accession>
<name>H1PQL1_9FUSO</name>
<evidence type="ECO:0000313" key="2">
    <source>
        <dbReference type="Proteomes" id="UP000003233"/>
    </source>
</evidence>
<evidence type="ECO:0000313" key="1">
    <source>
        <dbReference type="EMBL" id="EHO83686.1"/>
    </source>
</evidence>
<dbReference type="BioCyc" id="FSP457404-HMP:GTSQ-706-MONOMER"/>
<dbReference type="AlphaFoldDB" id="H1PQL1"/>
<reference evidence="1 2" key="1">
    <citation type="submission" date="2012-07" db="EMBL/GenBank/DDBJ databases">
        <title>The Genome Sequence of Fusobacterium ulcerans 12_1B.</title>
        <authorList>
            <consortium name="The Broad Institute Genome Sequencing Platform"/>
            <person name="Earl A."/>
            <person name="Ward D."/>
            <person name="Feldgarden M."/>
            <person name="Gevers D."/>
            <person name="Strauss J."/>
            <person name="Ambrose C.E."/>
            <person name="Allen-Vercoe E."/>
            <person name="Walker B."/>
            <person name="Young S.K."/>
            <person name="Zeng Q."/>
            <person name="Gargeya S."/>
            <person name="Fitzgerald M."/>
            <person name="Haas B."/>
            <person name="Abouelleil A."/>
            <person name="Alvarado L."/>
            <person name="Arachchi H.M."/>
            <person name="Berlin A.M."/>
            <person name="Chapman S.B."/>
            <person name="Goldberg J."/>
            <person name="Griggs A."/>
            <person name="Gujja S."/>
            <person name="Hansen M."/>
            <person name="Howarth C."/>
            <person name="Imamovic A."/>
            <person name="Larimer J."/>
            <person name="McCowen C."/>
            <person name="Montmayeur A."/>
            <person name="Murphy C."/>
            <person name="Neiman D."/>
            <person name="Pearson M."/>
            <person name="Priest M."/>
            <person name="Roberts A."/>
            <person name="Saif S."/>
            <person name="Shea T."/>
            <person name="Sisk P."/>
            <person name="Sykes S."/>
            <person name="Wortman J."/>
            <person name="Nusbaum C."/>
            <person name="Birren B."/>
        </authorList>
    </citation>
    <scope>NUCLEOTIDE SEQUENCE [LARGE SCALE GENOMIC DNA]</scope>
    <source>
        <strain evidence="1 2">12_1B</strain>
    </source>
</reference>
<keyword evidence="2" id="KW-1185">Reference proteome</keyword>
<organism evidence="1 2">
    <name type="scientific">Fusobacterium ulcerans 12-1B</name>
    <dbReference type="NCBI Taxonomy" id="457404"/>
    <lineage>
        <taxon>Bacteria</taxon>
        <taxon>Fusobacteriati</taxon>
        <taxon>Fusobacteriota</taxon>
        <taxon>Fusobacteriia</taxon>
        <taxon>Fusobacteriales</taxon>
        <taxon>Fusobacteriaceae</taxon>
        <taxon>Fusobacterium</taxon>
    </lineage>
</organism>
<dbReference type="Proteomes" id="UP000003233">
    <property type="component" value="Unassembled WGS sequence"/>
</dbReference>